<dbReference type="PRINTS" id="PR00344">
    <property type="entry name" value="BCTRLSENSOR"/>
</dbReference>
<keyword evidence="12" id="KW-0902">Two-component regulatory system</keyword>
<dbReference type="Pfam" id="PF06580">
    <property type="entry name" value="His_kinase"/>
    <property type="match status" value="1"/>
</dbReference>
<reference evidence="18 19" key="1">
    <citation type="submission" date="2019-03" db="EMBL/GenBank/DDBJ databases">
        <title>Subsurface microbial communities from deep shales in Ohio and West Virginia, USA.</title>
        <authorList>
            <person name="Wrighton K."/>
        </authorList>
    </citation>
    <scope>NUCLEOTIDE SEQUENCE [LARGE SCALE GENOMIC DNA]</scope>
    <source>
        <strain evidence="18 19">MSL9.2</strain>
    </source>
</reference>
<dbReference type="RefSeq" id="WP_166668499.1">
    <property type="nucleotide sequence ID" value="NZ_QLME01000012.1"/>
</dbReference>
<feature type="transmembrane region" description="Helical" evidence="15">
    <location>
        <begin position="12"/>
        <end position="33"/>
    </location>
</feature>
<accession>A0A4R7Z541</accession>
<dbReference type="SUPFAM" id="SSF103190">
    <property type="entry name" value="Sensory domain-like"/>
    <property type="match status" value="1"/>
</dbReference>
<dbReference type="InterPro" id="IPR050640">
    <property type="entry name" value="Bact_2-comp_sensor_kinase"/>
</dbReference>
<evidence type="ECO:0000256" key="7">
    <source>
        <dbReference type="ARBA" id="ARBA00022692"/>
    </source>
</evidence>
<name>A0A4R7Z541_9FIRM</name>
<evidence type="ECO:0000256" key="10">
    <source>
        <dbReference type="ARBA" id="ARBA00022840"/>
    </source>
</evidence>
<evidence type="ECO:0000256" key="4">
    <source>
        <dbReference type="ARBA" id="ARBA00022475"/>
    </source>
</evidence>
<organism evidence="18 19">
    <name type="scientific">Halanaerobium saccharolyticum</name>
    <dbReference type="NCBI Taxonomy" id="43595"/>
    <lineage>
        <taxon>Bacteria</taxon>
        <taxon>Bacillati</taxon>
        <taxon>Bacillota</taxon>
        <taxon>Clostridia</taxon>
        <taxon>Halanaerobiales</taxon>
        <taxon>Halanaerobiaceae</taxon>
        <taxon>Halanaerobium</taxon>
    </lineage>
</organism>
<dbReference type="Gene3D" id="3.30.565.10">
    <property type="entry name" value="Histidine kinase-like ATPase, C-terminal domain"/>
    <property type="match status" value="1"/>
</dbReference>
<evidence type="ECO:0000256" key="14">
    <source>
        <dbReference type="SAM" id="Coils"/>
    </source>
</evidence>
<evidence type="ECO:0000313" key="18">
    <source>
        <dbReference type="EMBL" id="TDW04447.1"/>
    </source>
</evidence>
<keyword evidence="10" id="KW-0067">ATP-binding</keyword>
<keyword evidence="11 15" id="KW-1133">Transmembrane helix</keyword>
<dbReference type="PROSITE" id="PS50885">
    <property type="entry name" value="HAMP"/>
    <property type="match status" value="1"/>
</dbReference>
<keyword evidence="8" id="KW-0547">Nucleotide-binding</keyword>
<keyword evidence="7 15" id="KW-0812">Transmembrane</keyword>
<feature type="domain" description="HAMP" evidence="17">
    <location>
        <begin position="335"/>
        <end position="387"/>
    </location>
</feature>
<dbReference type="CDD" id="cd06225">
    <property type="entry name" value="HAMP"/>
    <property type="match status" value="1"/>
</dbReference>
<keyword evidence="9 18" id="KW-0418">Kinase</keyword>
<proteinExistence type="predicted"/>
<dbReference type="SMART" id="SM00304">
    <property type="entry name" value="HAMP"/>
    <property type="match status" value="1"/>
</dbReference>
<dbReference type="Gene3D" id="6.10.340.10">
    <property type="match status" value="1"/>
</dbReference>
<evidence type="ECO:0000256" key="2">
    <source>
        <dbReference type="ARBA" id="ARBA00004651"/>
    </source>
</evidence>
<dbReference type="GO" id="GO:0005886">
    <property type="term" value="C:plasma membrane"/>
    <property type="evidence" value="ECO:0007669"/>
    <property type="project" value="UniProtKB-SubCell"/>
</dbReference>
<keyword evidence="13 15" id="KW-0472">Membrane</keyword>
<gene>
    <name evidence="18" type="ORF">C8C77_1098</name>
</gene>
<dbReference type="InterPro" id="IPR004358">
    <property type="entry name" value="Sig_transdc_His_kin-like_C"/>
</dbReference>
<evidence type="ECO:0000256" key="3">
    <source>
        <dbReference type="ARBA" id="ARBA00012438"/>
    </source>
</evidence>
<dbReference type="SMART" id="SM00387">
    <property type="entry name" value="HATPase_c"/>
    <property type="match status" value="1"/>
</dbReference>
<keyword evidence="14" id="KW-0175">Coiled coil</keyword>
<comment type="subcellular location">
    <subcellularLocation>
        <location evidence="2">Cell membrane</location>
        <topology evidence="2">Multi-pass membrane protein</topology>
    </subcellularLocation>
</comment>
<dbReference type="Proteomes" id="UP000294697">
    <property type="component" value="Unassembled WGS sequence"/>
</dbReference>
<dbReference type="Pfam" id="PF00672">
    <property type="entry name" value="HAMP"/>
    <property type="match status" value="1"/>
</dbReference>
<dbReference type="GO" id="GO:0000155">
    <property type="term" value="F:phosphorelay sensor kinase activity"/>
    <property type="evidence" value="ECO:0007669"/>
    <property type="project" value="InterPro"/>
</dbReference>
<dbReference type="AlphaFoldDB" id="A0A4R7Z541"/>
<evidence type="ECO:0000256" key="12">
    <source>
        <dbReference type="ARBA" id="ARBA00023012"/>
    </source>
</evidence>
<evidence type="ECO:0000259" key="16">
    <source>
        <dbReference type="PROSITE" id="PS50109"/>
    </source>
</evidence>
<dbReference type="EC" id="2.7.13.3" evidence="3"/>
<dbReference type="InterPro" id="IPR003660">
    <property type="entry name" value="HAMP_dom"/>
</dbReference>
<comment type="catalytic activity">
    <reaction evidence="1">
        <text>ATP + protein L-histidine = ADP + protein N-phospho-L-histidine.</text>
        <dbReference type="EC" id="2.7.13.3"/>
    </reaction>
</comment>
<keyword evidence="5" id="KW-0597">Phosphoprotein</keyword>
<evidence type="ECO:0000256" key="15">
    <source>
        <dbReference type="SAM" id="Phobius"/>
    </source>
</evidence>
<sequence>MINHLKLRWKITIIVIIILLLIMIVVSTSNYFLTTNIIRDEVTSNIQTTFSLFNIRVNNFFDEIEKNTNKITNNDSVITYLEIVNFRYQQLIKTQNLLNNSDLISEVNSEQLKINSIINSDLERYIANISWSEINSVSSVDFFYITLNNGYVVAESYRESIPNFTNKQRGTQLSEKDYRGKDLNSIKYFNNSPYLLIKNTIHNYNDNIIGYLVVGLSLDKFNQQINFNIGAYSDNVSILNQNKRIISNQNSDKLATFNYNKNIINNINNNTFPVNNIYNEEFLIIDKIADKNLYLVGELEKSNVFAPAEKIRTINIIILIAAIILTFFIIYITMRWQLHPLNKLVNKMQEIKDGNLDTKLEIKANDEIGVLTKEFNNMIAELKKLMRKVKEDQEEIRKLELSALQQQINPHFLYNTLDSISLMTKTGEYDEIAEMCISLSQFFRLGLNKGKECYTIKEEINHVKNYINIQKLRFPDKFEYSFEIDENIYNYRCVKIILQPLIENSLKHGFKFNKSKGHILIKAFKDNNKIILQIIDDGSGFRNEFIKKFNTRNSKNGYGLNNVRRRIELYHGKDYGLIIYNSQKTGGAIVTITLPITEKGVN</sequence>
<dbReference type="SUPFAM" id="SSF158472">
    <property type="entry name" value="HAMP domain-like"/>
    <property type="match status" value="1"/>
</dbReference>
<evidence type="ECO:0000256" key="13">
    <source>
        <dbReference type="ARBA" id="ARBA00023136"/>
    </source>
</evidence>
<comment type="caution">
    <text evidence="18">The sequence shown here is derived from an EMBL/GenBank/DDBJ whole genome shotgun (WGS) entry which is preliminary data.</text>
</comment>
<dbReference type="InterPro" id="IPR029151">
    <property type="entry name" value="Sensor-like_sf"/>
</dbReference>
<dbReference type="GO" id="GO:0005524">
    <property type="term" value="F:ATP binding"/>
    <property type="evidence" value="ECO:0007669"/>
    <property type="project" value="UniProtKB-KW"/>
</dbReference>
<dbReference type="InterPro" id="IPR003594">
    <property type="entry name" value="HATPase_dom"/>
</dbReference>
<evidence type="ECO:0000256" key="5">
    <source>
        <dbReference type="ARBA" id="ARBA00022553"/>
    </source>
</evidence>
<evidence type="ECO:0000256" key="6">
    <source>
        <dbReference type="ARBA" id="ARBA00022679"/>
    </source>
</evidence>
<evidence type="ECO:0000256" key="8">
    <source>
        <dbReference type="ARBA" id="ARBA00022741"/>
    </source>
</evidence>
<protein>
    <recommendedName>
        <fullName evidence="3">histidine kinase</fullName>
        <ecNumber evidence="3">2.7.13.3</ecNumber>
    </recommendedName>
</protein>
<feature type="coiled-coil region" evidence="14">
    <location>
        <begin position="372"/>
        <end position="402"/>
    </location>
</feature>
<dbReference type="EMBL" id="SODA01000009">
    <property type="protein sequence ID" value="TDW04447.1"/>
    <property type="molecule type" value="Genomic_DNA"/>
</dbReference>
<evidence type="ECO:0000256" key="1">
    <source>
        <dbReference type="ARBA" id="ARBA00000085"/>
    </source>
</evidence>
<evidence type="ECO:0000313" key="19">
    <source>
        <dbReference type="Proteomes" id="UP000294697"/>
    </source>
</evidence>
<keyword evidence="6" id="KW-0808">Transferase</keyword>
<evidence type="ECO:0000259" key="17">
    <source>
        <dbReference type="PROSITE" id="PS50885"/>
    </source>
</evidence>
<dbReference type="PANTHER" id="PTHR34220:SF11">
    <property type="entry name" value="SENSOR PROTEIN KINASE HPTS"/>
    <property type="match status" value="1"/>
</dbReference>
<dbReference type="SUPFAM" id="SSF55874">
    <property type="entry name" value="ATPase domain of HSP90 chaperone/DNA topoisomerase II/histidine kinase"/>
    <property type="match status" value="1"/>
</dbReference>
<feature type="domain" description="Histidine kinase" evidence="16">
    <location>
        <begin position="498"/>
        <end position="598"/>
    </location>
</feature>
<dbReference type="PROSITE" id="PS50109">
    <property type="entry name" value="HIS_KIN"/>
    <property type="match status" value="1"/>
</dbReference>
<dbReference type="Pfam" id="PF02518">
    <property type="entry name" value="HATPase_c"/>
    <property type="match status" value="1"/>
</dbReference>
<dbReference type="PANTHER" id="PTHR34220">
    <property type="entry name" value="SENSOR HISTIDINE KINASE YPDA"/>
    <property type="match status" value="1"/>
</dbReference>
<dbReference type="InterPro" id="IPR010559">
    <property type="entry name" value="Sig_transdc_His_kin_internal"/>
</dbReference>
<evidence type="ECO:0000256" key="11">
    <source>
        <dbReference type="ARBA" id="ARBA00022989"/>
    </source>
</evidence>
<feature type="transmembrane region" description="Helical" evidence="15">
    <location>
        <begin position="314"/>
        <end position="334"/>
    </location>
</feature>
<keyword evidence="4" id="KW-1003">Cell membrane</keyword>
<evidence type="ECO:0000256" key="9">
    <source>
        <dbReference type="ARBA" id="ARBA00022777"/>
    </source>
</evidence>
<dbReference type="InterPro" id="IPR005467">
    <property type="entry name" value="His_kinase_dom"/>
</dbReference>
<dbReference type="InterPro" id="IPR036890">
    <property type="entry name" value="HATPase_C_sf"/>
</dbReference>